<evidence type="ECO:0000313" key="13">
    <source>
        <dbReference type="EMBL" id="MDH2130960.1"/>
    </source>
</evidence>
<dbReference type="RefSeq" id="WP_279776165.1">
    <property type="nucleotide sequence ID" value="NZ_JAOCKX010000007.1"/>
</dbReference>
<dbReference type="Pfam" id="PF07715">
    <property type="entry name" value="Plug"/>
    <property type="match status" value="1"/>
</dbReference>
<comment type="similarity">
    <text evidence="8 9">Belongs to the TonB-dependent receptor family.</text>
</comment>
<keyword evidence="13" id="KW-0675">Receptor</keyword>
<evidence type="ECO:0000259" key="12">
    <source>
        <dbReference type="Pfam" id="PF07715"/>
    </source>
</evidence>
<protein>
    <submittedName>
        <fullName evidence="13">TonB-dependent receptor</fullName>
    </submittedName>
</protein>
<organism evidence="13 14">
    <name type="scientific">Sphingobium yanoikuyae</name>
    <name type="common">Sphingomonas yanoikuyae</name>
    <dbReference type="NCBI Taxonomy" id="13690"/>
    <lineage>
        <taxon>Bacteria</taxon>
        <taxon>Pseudomonadati</taxon>
        <taxon>Pseudomonadota</taxon>
        <taxon>Alphaproteobacteria</taxon>
        <taxon>Sphingomonadales</taxon>
        <taxon>Sphingomonadaceae</taxon>
        <taxon>Sphingobium</taxon>
    </lineage>
</organism>
<dbReference type="PANTHER" id="PTHR40980">
    <property type="entry name" value="PLUG DOMAIN-CONTAINING PROTEIN"/>
    <property type="match status" value="1"/>
</dbReference>
<name>A0AA42WSR5_SPHYA</name>
<feature type="chain" id="PRO_5041384186" evidence="10">
    <location>
        <begin position="27"/>
        <end position="864"/>
    </location>
</feature>
<keyword evidence="7 8" id="KW-0998">Cell outer membrane</keyword>
<evidence type="ECO:0000259" key="11">
    <source>
        <dbReference type="Pfam" id="PF00593"/>
    </source>
</evidence>
<proteinExistence type="inferred from homology"/>
<accession>A0AA42WSR5</accession>
<keyword evidence="2 8" id="KW-0813">Transport</keyword>
<dbReference type="InterPro" id="IPR010104">
    <property type="entry name" value="TonB_rcpt_bac"/>
</dbReference>
<comment type="subcellular location">
    <subcellularLocation>
        <location evidence="1 8">Cell outer membrane</location>
        <topology evidence="1 8">Multi-pass membrane protein</topology>
    </subcellularLocation>
</comment>
<dbReference type="AlphaFoldDB" id="A0AA42WSR5"/>
<keyword evidence="4 8" id="KW-0812">Transmembrane</keyword>
<dbReference type="SUPFAM" id="SSF56935">
    <property type="entry name" value="Porins"/>
    <property type="match status" value="1"/>
</dbReference>
<reference evidence="13" key="1">
    <citation type="submission" date="2022-09" db="EMBL/GenBank/DDBJ databases">
        <title>Intensive care unit water sources are persistently colonized with multi-drug resistant bacteria and are the site of extensive horizontal gene transfer of antibiotic resistance genes.</title>
        <authorList>
            <person name="Diorio-Toth L."/>
        </authorList>
    </citation>
    <scope>NUCLEOTIDE SEQUENCE</scope>
    <source>
        <strain evidence="13">GD03659</strain>
    </source>
</reference>
<evidence type="ECO:0000256" key="8">
    <source>
        <dbReference type="PROSITE-ProRule" id="PRU01360"/>
    </source>
</evidence>
<dbReference type="NCBIfam" id="TIGR01782">
    <property type="entry name" value="TonB-Xanth-Caul"/>
    <property type="match status" value="1"/>
</dbReference>
<evidence type="ECO:0000256" key="1">
    <source>
        <dbReference type="ARBA" id="ARBA00004571"/>
    </source>
</evidence>
<feature type="signal peptide" evidence="10">
    <location>
        <begin position="1"/>
        <end position="26"/>
    </location>
</feature>
<evidence type="ECO:0000256" key="5">
    <source>
        <dbReference type="ARBA" id="ARBA00023077"/>
    </source>
</evidence>
<keyword evidence="5 9" id="KW-0798">TonB box</keyword>
<dbReference type="Gene3D" id="2.170.130.10">
    <property type="entry name" value="TonB-dependent receptor, plug domain"/>
    <property type="match status" value="1"/>
</dbReference>
<evidence type="ECO:0000256" key="7">
    <source>
        <dbReference type="ARBA" id="ARBA00023237"/>
    </source>
</evidence>
<dbReference type="InterPro" id="IPR012910">
    <property type="entry name" value="Plug_dom"/>
</dbReference>
<evidence type="ECO:0000256" key="2">
    <source>
        <dbReference type="ARBA" id="ARBA00022448"/>
    </source>
</evidence>
<dbReference type="PANTHER" id="PTHR40980:SF4">
    <property type="entry name" value="TONB-DEPENDENT RECEPTOR-LIKE BETA-BARREL DOMAIN-CONTAINING PROTEIN"/>
    <property type="match status" value="1"/>
</dbReference>
<keyword evidence="6 8" id="KW-0472">Membrane</keyword>
<dbReference type="InterPro" id="IPR000531">
    <property type="entry name" value="Beta-barrel_TonB"/>
</dbReference>
<dbReference type="Pfam" id="PF00593">
    <property type="entry name" value="TonB_dep_Rec_b-barrel"/>
    <property type="match status" value="1"/>
</dbReference>
<evidence type="ECO:0000256" key="3">
    <source>
        <dbReference type="ARBA" id="ARBA00022452"/>
    </source>
</evidence>
<dbReference type="InterPro" id="IPR039426">
    <property type="entry name" value="TonB-dep_rcpt-like"/>
</dbReference>
<evidence type="ECO:0000256" key="10">
    <source>
        <dbReference type="SAM" id="SignalP"/>
    </source>
</evidence>
<gene>
    <name evidence="13" type="ORF">N5J77_07470</name>
</gene>
<dbReference type="EMBL" id="JAOCKX010000007">
    <property type="protein sequence ID" value="MDH2130960.1"/>
    <property type="molecule type" value="Genomic_DNA"/>
</dbReference>
<sequence>MAFRSSTVRSIILLSTTALTAAPALAQSAYRADEIVVTGYQRQNAQSVEEKRQRDYEADFLTNDETGQQPDFNVADSLRRLPGVDTVFDEDEGRYVAIRGLNPDYTYGSLDGAGLASSERNNRRLNMEAIPTTAIKRSEVRKSRTPDMEGSAIGGAIDLTTRSAFDSRGTYLVGNAYVGTYDSTSIPVYGDTPGYFGKGHAPGSNGMSMRAAGTFSTRFGSGDVFGIVASGSFLRRQRDQNRYQPSSWTQRGDYYVPASYGVVGYPLSSERWSAFGKLEYKPDDHLYAAITYAQFEQNEREYRYLGNYYTRGTITTSADGISKSSAGQAYASFNDFPDDKPMTTVNGVVRWAPNDVSTVDARASWSRAKFYEPTNALRFVTTNNNTNLGSSVDVSGDTPVLSINNPGYYANPANYNFSYYQPQVDDNVDTVKEAEVNYGYNVGKGDTGFGVRVGGKFRRTDRVFDHDQVNYALAPGVSLNMQNFFGGTYSIMNTTMATPAIDIQKFYEYFQANPQNFVATVPADTSDYAMREDVAAAYVAGSYKQDGLSVIFGLRGEKTDTRVVRPSIDAQGAMTTVTRKGGYTNWLPSVTGYYDLAPQLRLRASYFKGVGRPNPNQLAAGERYSVGEDGEVATVSRGNPNLKPRSANSYSAAIEYYFPGNEGVISAALFRKEVKNDIFTGRTKGEFNGEEVDFVQPQNMTKATVDGIELNLVKNHLNFLPGPLKNLGISANWTHMRGKSGVVMADGSTRQLDYMTEQPRHLMNMSVFYKIGPFQARATYAHKARYMTTINLDTNGARLDRFDRPYDQLDLQVRIKANSRLELIGEARNLTDATRVNYQGLSDQLVRDYNYTGRAFWVGASFKL</sequence>
<evidence type="ECO:0000256" key="6">
    <source>
        <dbReference type="ARBA" id="ARBA00023136"/>
    </source>
</evidence>
<evidence type="ECO:0000256" key="9">
    <source>
        <dbReference type="RuleBase" id="RU003357"/>
    </source>
</evidence>
<evidence type="ECO:0000313" key="14">
    <source>
        <dbReference type="Proteomes" id="UP001162318"/>
    </source>
</evidence>
<dbReference type="Proteomes" id="UP001162318">
    <property type="component" value="Unassembled WGS sequence"/>
</dbReference>
<comment type="caution">
    <text evidence="13">The sequence shown here is derived from an EMBL/GenBank/DDBJ whole genome shotgun (WGS) entry which is preliminary data.</text>
</comment>
<dbReference type="InterPro" id="IPR037066">
    <property type="entry name" value="Plug_dom_sf"/>
</dbReference>
<dbReference type="PROSITE" id="PS52016">
    <property type="entry name" value="TONB_DEPENDENT_REC_3"/>
    <property type="match status" value="1"/>
</dbReference>
<keyword evidence="3 8" id="KW-1134">Transmembrane beta strand</keyword>
<feature type="domain" description="TonB-dependent receptor-like beta-barrel" evidence="11">
    <location>
        <begin position="380"/>
        <end position="830"/>
    </location>
</feature>
<evidence type="ECO:0000256" key="4">
    <source>
        <dbReference type="ARBA" id="ARBA00022692"/>
    </source>
</evidence>
<keyword evidence="10" id="KW-0732">Signal</keyword>
<dbReference type="Gene3D" id="2.40.170.20">
    <property type="entry name" value="TonB-dependent receptor, beta-barrel domain"/>
    <property type="match status" value="1"/>
</dbReference>
<dbReference type="GO" id="GO:0009279">
    <property type="term" value="C:cell outer membrane"/>
    <property type="evidence" value="ECO:0007669"/>
    <property type="project" value="UniProtKB-SubCell"/>
</dbReference>
<dbReference type="InterPro" id="IPR036942">
    <property type="entry name" value="Beta-barrel_TonB_sf"/>
</dbReference>
<feature type="domain" description="TonB-dependent receptor plug" evidence="12">
    <location>
        <begin position="59"/>
        <end position="156"/>
    </location>
</feature>